<protein>
    <submittedName>
        <fullName evidence="4">Flp pilus assembly protein TadG</fullName>
    </submittedName>
</protein>
<dbReference type="InterPro" id="IPR036465">
    <property type="entry name" value="vWFA_dom_sf"/>
</dbReference>
<feature type="region of interest" description="Disordered" evidence="1">
    <location>
        <begin position="1"/>
        <end position="32"/>
    </location>
</feature>
<feature type="transmembrane region" description="Helical" evidence="2">
    <location>
        <begin position="49"/>
        <end position="71"/>
    </location>
</feature>
<reference evidence="5" key="1">
    <citation type="submission" date="2017-08" db="EMBL/GenBank/DDBJ databases">
        <authorList>
            <person name="Varghese N."/>
            <person name="Submissions S."/>
        </authorList>
    </citation>
    <scope>NUCLEOTIDE SEQUENCE [LARGE SCALE GENOMIC DNA]</scope>
    <source>
        <strain evidence="5">JA276</strain>
    </source>
</reference>
<keyword evidence="5" id="KW-1185">Reference proteome</keyword>
<dbReference type="Proteomes" id="UP000219111">
    <property type="component" value="Unassembled WGS sequence"/>
</dbReference>
<dbReference type="AlphaFoldDB" id="A0A285S4Y3"/>
<dbReference type="EMBL" id="OBMT01000003">
    <property type="protein sequence ID" value="SOC02222.1"/>
    <property type="molecule type" value="Genomic_DNA"/>
</dbReference>
<accession>A0A285S4Y3</accession>
<dbReference type="SUPFAM" id="SSF53300">
    <property type="entry name" value="vWA-like"/>
    <property type="match status" value="1"/>
</dbReference>
<evidence type="ECO:0000313" key="5">
    <source>
        <dbReference type="Proteomes" id="UP000219111"/>
    </source>
</evidence>
<keyword evidence="2" id="KW-0472">Membrane</keyword>
<dbReference type="Pfam" id="PF13400">
    <property type="entry name" value="Tad"/>
    <property type="match status" value="1"/>
</dbReference>
<feature type="domain" description="Putative Flp pilus-assembly TadG-like N-terminal" evidence="3">
    <location>
        <begin position="56"/>
        <end position="93"/>
    </location>
</feature>
<keyword evidence="2" id="KW-0812">Transmembrane</keyword>
<evidence type="ECO:0000313" key="4">
    <source>
        <dbReference type="EMBL" id="SOC02222.1"/>
    </source>
</evidence>
<name>A0A285S4Y3_9RHOB</name>
<evidence type="ECO:0000256" key="2">
    <source>
        <dbReference type="SAM" id="Phobius"/>
    </source>
</evidence>
<keyword evidence="2" id="KW-1133">Transmembrane helix</keyword>
<evidence type="ECO:0000259" key="3">
    <source>
        <dbReference type="Pfam" id="PF13400"/>
    </source>
</evidence>
<dbReference type="Gene3D" id="3.40.50.410">
    <property type="entry name" value="von Willebrand factor, type A domain"/>
    <property type="match status" value="1"/>
</dbReference>
<evidence type="ECO:0000256" key="1">
    <source>
        <dbReference type="SAM" id="MobiDB-lite"/>
    </source>
</evidence>
<sequence>MRSPPCRAEPEYDAMTAHQPRKHRMPRALPPRPVRRRIGDLLRDEEGGLLILSLQLFVVMMICTGVAIDFVRIEERRAVIQNTLDRASLAAASLSQDLDPELVVQDYLEKAGLGALKVTTTVDEGNFDEWRRVTVTTKDNMPTIFGPLVGLESLSTAGRSQALESVGNVEISLVLDISGSMSGTKISRLRNAASDFVETMFDTVQPEGAPAGRLSMSIIPYNQQVVLGDDFASLLNLSTDHTENTCADVELLSDGDFQISDTTPLLRTMHGDSYPNSGSLSNCVESSKAEVLAFSNSETALKSKISGLSAGGNTSIDFGARWGLALLDPAAQPILDAMIANGTASSDLDGRPFAYDDGSQDIDDIALKVMVLMTDGQNTSAYSTGADYRTGNAGVYSGYFVSTKSATAFASSSNSAYWNYLYYYVPGKSAPYYSMKNKTWSSNLSGTIHPITWQTVWDYNDKLYTIISTFLVPPIASWKGWGSSTAYNKIYDLMAIQSVSSDKDDALDALCTAAKDQNITIFTMAVDAPSSSIELLASCATAETYAYDIDTDQIDDAFASIAAAVNALRLTN</sequence>
<organism evidence="4 5">
    <name type="scientific">Rhodobacter maris</name>
    <dbReference type="NCBI Taxonomy" id="446682"/>
    <lineage>
        <taxon>Bacteria</taxon>
        <taxon>Pseudomonadati</taxon>
        <taxon>Pseudomonadota</taxon>
        <taxon>Alphaproteobacteria</taxon>
        <taxon>Rhodobacterales</taxon>
        <taxon>Rhodobacter group</taxon>
        <taxon>Rhodobacter</taxon>
    </lineage>
</organism>
<proteinExistence type="predicted"/>
<dbReference type="InterPro" id="IPR028087">
    <property type="entry name" value="Tad_N"/>
</dbReference>
<gene>
    <name evidence="4" type="ORF">SAMN05877831_103110</name>
</gene>